<organism evidence="1 2">
    <name type="scientific">Trachymyrmex cornetzi</name>
    <dbReference type="NCBI Taxonomy" id="471704"/>
    <lineage>
        <taxon>Eukaryota</taxon>
        <taxon>Metazoa</taxon>
        <taxon>Ecdysozoa</taxon>
        <taxon>Arthropoda</taxon>
        <taxon>Hexapoda</taxon>
        <taxon>Insecta</taxon>
        <taxon>Pterygota</taxon>
        <taxon>Neoptera</taxon>
        <taxon>Endopterygota</taxon>
        <taxon>Hymenoptera</taxon>
        <taxon>Apocrita</taxon>
        <taxon>Aculeata</taxon>
        <taxon>Formicoidea</taxon>
        <taxon>Formicidae</taxon>
        <taxon>Myrmicinae</taxon>
        <taxon>Trachymyrmex</taxon>
    </lineage>
</organism>
<dbReference type="AlphaFoldDB" id="A0A195DKH0"/>
<evidence type="ECO:0000313" key="2">
    <source>
        <dbReference type="Proteomes" id="UP000078492"/>
    </source>
</evidence>
<sequence>ITFDNHIFSVAALFVISRALLSSFKYFVVVIAFDIAMCFSYPLSRESRFSVFLNSREIAFTCIGERSFDLKFSLAYRNLESSSTFLSKT</sequence>
<feature type="non-terminal residue" evidence="1">
    <location>
        <position position="1"/>
    </location>
</feature>
<keyword evidence="2" id="KW-1185">Reference proteome</keyword>
<dbReference type="EMBL" id="KQ980765">
    <property type="protein sequence ID" value="KYN13375.1"/>
    <property type="molecule type" value="Genomic_DNA"/>
</dbReference>
<evidence type="ECO:0000313" key="1">
    <source>
        <dbReference type="EMBL" id="KYN13375.1"/>
    </source>
</evidence>
<gene>
    <name evidence="1" type="ORF">ALC57_14388</name>
</gene>
<name>A0A195DKH0_9HYME</name>
<protein>
    <submittedName>
        <fullName evidence="1">Uncharacterized protein</fullName>
    </submittedName>
</protein>
<proteinExistence type="predicted"/>
<dbReference type="Proteomes" id="UP000078492">
    <property type="component" value="Unassembled WGS sequence"/>
</dbReference>
<accession>A0A195DKH0</accession>
<reference evidence="1 2" key="1">
    <citation type="submission" date="2015-09" db="EMBL/GenBank/DDBJ databases">
        <title>Trachymyrmex cornetzi WGS genome.</title>
        <authorList>
            <person name="Nygaard S."/>
            <person name="Hu H."/>
            <person name="Boomsma J."/>
            <person name="Zhang G."/>
        </authorList>
    </citation>
    <scope>NUCLEOTIDE SEQUENCE [LARGE SCALE GENOMIC DNA]</scope>
    <source>
        <strain evidence="1">Tcor2-1</strain>
        <tissue evidence="1">Whole body</tissue>
    </source>
</reference>